<proteinExistence type="predicted"/>
<dbReference type="RefSeq" id="WP_114347488.1">
    <property type="nucleotide sequence ID" value="NZ_QPJL01000001.1"/>
</dbReference>
<dbReference type="InterPro" id="IPR050678">
    <property type="entry name" value="DNA_Partitioning_ATPase"/>
</dbReference>
<dbReference type="InterPro" id="IPR027417">
    <property type="entry name" value="P-loop_NTPase"/>
</dbReference>
<dbReference type="PANTHER" id="PTHR13696:SF99">
    <property type="entry name" value="COBYRINIC ACID AC-DIAMIDE SYNTHASE"/>
    <property type="match status" value="1"/>
</dbReference>
<gene>
    <name evidence="2" type="ORF">DFP89_101170</name>
</gene>
<evidence type="ECO:0000313" key="3">
    <source>
        <dbReference type="Proteomes" id="UP000253345"/>
    </source>
</evidence>
<feature type="domain" description="AAA" evidence="1">
    <location>
        <begin position="8"/>
        <end position="202"/>
    </location>
</feature>
<reference evidence="2 3" key="1">
    <citation type="submission" date="2018-07" db="EMBL/GenBank/DDBJ databases">
        <title>Genomic Encyclopedia of Type Strains, Phase III (KMG-III): the genomes of soil and plant-associated and newly described type strains.</title>
        <authorList>
            <person name="Whitman W."/>
        </authorList>
    </citation>
    <scope>NUCLEOTIDE SEQUENCE [LARGE SCALE GENOMIC DNA]</scope>
    <source>
        <strain evidence="2 3">CECT 8525</strain>
    </source>
</reference>
<dbReference type="Proteomes" id="UP000253345">
    <property type="component" value="Unassembled WGS sequence"/>
</dbReference>
<name>A0A368ZE17_9RHOB</name>
<dbReference type="EMBL" id="QPJL01000001">
    <property type="protein sequence ID" value="RCW88734.1"/>
    <property type="molecule type" value="Genomic_DNA"/>
</dbReference>
<organism evidence="2 3">
    <name type="scientific">Paracoccus lutimaris</name>
    <dbReference type="NCBI Taxonomy" id="1490030"/>
    <lineage>
        <taxon>Bacteria</taxon>
        <taxon>Pseudomonadati</taxon>
        <taxon>Pseudomonadota</taxon>
        <taxon>Alphaproteobacteria</taxon>
        <taxon>Rhodobacterales</taxon>
        <taxon>Paracoccaceae</taxon>
        <taxon>Paracoccus</taxon>
    </lineage>
</organism>
<sequence>MSPTSTIFWNNKGGTGKTSLAFQAISSFAQLNPASKILVIDVCPQANLSELLLGGLEGNGSENLLKIQGKTPRATIGGYFQMRLPSPYSVAPIAPTDFLTKPHDYNSTIPANITLMAGDPLLELQSNAMSTLANNQIPGTDTWAKIVSWIRDFIAATGGDFDCVFLDANPSFSIYTQIAMAAADRVVLPVMADDSSRRAIQNAFSLIYGLKLPSEIYAQHMFATRMDAAGLALPKAHLIVKNRITQYMGAASGYRAVLDSIDSDISAIIKGSPQFLNFTSATDGVIEVRDFQTTGVVAFARGTPFFALRPGKRSVGGRRIQIDAQQIKDRKDEIEILANKLV</sequence>
<protein>
    <submittedName>
        <fullName evidence="2">AAA domain-containing protein</fullName>
    </submittedName>
</protein>
<comment type="caution">
    <text evidence="2">The sequence shown here is derived from an EMBL/GenBank/DDBJ whole genome shotgun (WGS) entry which is preliminary data.</text>
</comment>
<keyword evidence="3" id="KW-1185">Reference proteome</keyword>
<dbReference type="Pfam" id="PF13614">
    <property type="entry name" value="AAA_31"/>
    <property type="match status" value="1"/>
</dbReference>
<accession>A0A368ZE17</accession>
<evidence type="ECO:0000259" key="1">
    <source>
        <dbReference type="Pfam" id="PF13614"/>
    </source>
</evidence>
<dbReference type="SUPFAM" id="SSF52540">
    <property type="entry name" value="P-loop containing nucleoside triphosphate hydrolases"/>
    <property type="match status" value="1"/>
</dbReference>
<dbReference type="PANTHER" id="PTHR13696">
    <property type="entry name" value="P-LOOP CONTAINING NUCLEOSIDE TRIPHOSPHATE HYDROLASE"/>
    <property type="match status" value="1"/>
</dbReference>
<dbReference type="OrthoDB" id="9777757at2"/>
<dbReference type="AlphaFoldDB" id="A0A368ZE17"/>
<dbReference type="Gene3D" id="3.40.50.300">
    <property type="entry name" value="P-loop containing nucleotide triphosphate hydrolases"/>
    <property type="match status" value="1"/>
</dbReference>
<dbReference type="InterPro" id="IPR025669">
    <property type="entry name" value="AAA_dom"/>
</dbReference>
<evidence type="ECO:0000313" key="2">
    <source>
        <dbReference type="EMBL" id="RCW88734.1"/>
    </source>
</evidence>